<evidence type="ECO:0000256" key="1">
    <source>
        <dbReference type="ARBA" id="ARBA00004141"/>
    </source>
</evidence>
<keyword evidence="4" id="KW-0716">Sensory transduction</keyword>
<dbReference type="InterPro" id="IPR018490">
    <property type="entry name" value="cNMP-bd_dom_sf"/>
</dbReference>
<dbReference type="Proteomes" id="UP000663891">
    <property type="component" value="Unassembled WGS sequence"/>
</dbReference>
<evidence type="ECO:0000256" key="5">
    <source>
        <dbReference type="ARBA" id="ARBA00022692"/>
    </source>
</evidence>
<comment type="subcellular location">
    <subcellularLocation>
        <location evidence="1">Membrane</location>
        <topology evidence="1">Multi-pass membrane protein</topology>
    </subcellularLocation>
</comment>
<keyword evidence="6" id="KW-0547">Nucleotide-binding</keyword>
<feature type="domain" description="Cyclic nucleotide-binding" evidence="17">
    <location>
        <begin position="565"/>
        <end position="666"/>
    </location>
</feature>
<evidence type="ECO:0000256" key="11">
    <source>
        <dbReference type="ARBA" id="ARBA00023286"/>
    </source>
</evidence>
<evidence type="ECO:0000256" key="2">
    <source>
        <dbReference type="ARBA" id="ARBA00022448"/>
    </source>
</evidence>
<keyword evidence="5 16" id="KW-0812">Transmembrane</keyword>
<dbReference type="InterPro" id="IPR018488">
    <property type="entry name" value="cNMP-bd_CS"/>
</dbReference>
<dbReference type="SUPFAM" id="SSF51206">
    <property type="entry name" value="cAMP-binding domain-like"/>
    <property type="match status" value="1"/>
</dbReference>
<evidence type="ECO:0000256" key="13">
    <source>
        <dbReference type="ARBA" id="ARBA00023305"/>
    </source>
</evidence>
<evidence type="ECO:0000256" key="4">
    <source>
        <dbReference type="ARBA" id="ARBA00022606"/>
    </source>
</evidence>
<proteinExistence type="predicted"/>
<feature type="transmembrane region" description="Helical" evidence="16">
    <location>
        <begin position="330"/>
        <end position="353"/>
    </location>
</feature>
<evidence type="ECO:0000313" key="18">
    <source>
        <dbReference type="EMBL" id="CAF1116022.1"/>
    </source>
</evidence>
<dbReference type="GO" id="GO:0017071">
    <property type="term" value="C:intracellular cyclic nucleotide activated cation channel complex"/>
    <property type="evidence" value="ECO:0007669"/>
    <property type="project" value="TreeGrafter"/>
</dbReference>
<keyword evidence="9" id="KW-0406">Ion transport</keyword>
<comment type="catalytic activity">
    <reaction evidence="14">
        <text>K(+)(in) = K(+)(out)</text>
        <dbReference type="Rhea" id="RHEA:29463"/>
        <dbReference type="ChEBI" id="CHEBI:29103"/>
    </reaction>
</comment>
<evidence type="ECO:0000313" key="19">
    <source>
        <dbReference type="Proteomes" id="UP000663891"/>
    </source>
</evidence>
<gene>
    <name evidence="18" type="ORF">VCS650_LOCUS20922</name>
</gene>
<keyword evidence="12" id="KW-0407">Ion channel</keyword>
<dbReference type="PANTHER" id="PTHR45638:SF1">
    <property type="entry name" value="CYCLIC NUCLEOTIDE-GATED ION CHANNEL SUBUNIT B, ISOFORM A"/>
    <property type="match status" value="1"/>
</dbReference>
<keyword evidence="2" id="KW-0813">Transport</keyword>
<dbReference type="FunFam" id="2.60.120.10:FF:000020">
    <property type="entry name" value="Cyclic nucleotide-gated channel beta 3"/>
    <property type="match status" value="1"/>
</dbReference>
<feature type="transmembrane region" description="Helical" evidence="16">
    <location>
        <begin position="457"/>
        <end position="478"/>
    </location>
</feature>
<dbReference type="AlphaFoldDB" id="A0A814Q6J4"/>
<dbReference type="SUPFAM" id="SSF81324">
    <property type="entry name" value="Voltage-gated potassium channels"/>
    <property type="match status" value="1"/>
</dbReference>
<evidence type="ECO:0000256" key="16">
    <source>
        <dbReference type="SAM" id="Phobius"/>
    </source>
</evidence>
<comment type="caution">
    <text evidence="18">The sequence shown here is derived from an EMBL/GenBank/DDBJ whole genome shotgun (WGS) entry which is preliminary data.</text>
</comment>
<evidence type="ECO:0000256" key="7">
    <source>
        <dbReference type="ARBA" id="ARBA00022989"/>
    </source>
</evidence>
<dbReference type="InterPro" id="IPR014710">
    <property type="entry name" value="RmlC-like_jellyroll"/>
</dbReference>
<keyword evidence="7 16" id="KW-1133">Transmembrane helix</keyword>
<dbReference type="Pfam" id="PF00520">
    <property type="entry name" value="Ion_trans"/>
    <property type="match status" value="1"/>
</dbReference>
<dbReference type="InterPro" id="IPR050866">
    <property type="entry name" value="CNG_cation_channel"/>
</dbReference>
<evidence type="ECO:0000256" key="10">
    <source>
        <dbReference type="ARBA" id="ARBA00023136"/>
    </source>
</evidence>
<keyword evidence="13" id="KW-0844">Vision</keyword>
<evidence type="ECO:0000256" key="14">
    <source>
        <dbReference type="ARBA" id="ARBA00034430"/>
    </source>
</evidence>
<dbReference type="PROSITE" id="PS00889">
    <property type="entry name" value="CNMP_BINDING_2"/>
    <property type="match status" value="1"/>
</dbReference>
<organism evidence="18 19">
    <name type="scientific">Adineta steineri</name>
    <dbReference type="NCBI Taxonomy" id="433720"/>
    <lineage>
        <taxon>Eukaryota</taxon>
        <taxon>Metazoa</taxon>
        <taxon>Spiralia</taxon>
        <taxon>Gnathifera</taxon>
        <taxon>Rotifera</taxon>
        <taxon>Eurotatoria</taxon>
        <taxon>Bdelloidea</taxon>
        <taxon>Adinetida</taxon>
        <taxon>Adinetidae</taxon>
        <taxon>Adineta</taxon>
    </lineage>
</organism>
<name>A0A814Q6J4_9BILA</name>
<feature type="transmembrane region" description="Helical" evidence="16">
    <location>
        <begin position="387"/>
        <end position="408"/>
    </location>
</feature>
<dbReference type="SMART" id="SM00100">
    <property type="entry name" value="cNMP"/>
    <property type="match status" value="1"/>
</dbReference>
<dbReference type="GO" id="GO:0030553">
    <property type="term" value="F:cGMP binding"/>
    <property type="evidence" value="ECO:0007669"/>
    <property type="project" value="UniProtKB-KW"/>
</dbReference>
<keyword evidence="8" id="KW-0142">cGMP-binding</keyword>
<evidence type="ECO:0000256" key="9">
    <source>
        <dbReference type="ARBA" id="ARBA00023065"/>
    </source>
</evidence>
<dbReference type="PROSITE" id="PS50042">
    <property type="entry name" value="CNMP_BINDING_3"/>
    <property type="match status" value="1"/>
</dbReference>
<evidence type="ECO:0000259" key="17">
    <source>
        <dbReference type="PROSITE" id="PS50042"/>
    </source>
</evidence>
<dbReference type="EMBL" id="CAJNON010000220">
    <property type="protein sequence ID" value="CAF1116022.1"/>
    <property type="molecule type" value="Genomic_DNA"/>
</dbReference>
<sequence length="841" mass="97230">MAQHKMQIKRYAAYENLISSLDTENDLNDITLENLTNPIDDQINEENSKIYKSTIRSYSNLTYESISYTLQRPSQTSLISEQLRNLRRKFSDRTDHIKEIIHQPPDYDHDKGSATVTVREELQQKQFPRRSIFASESVSHASTPSLVPEVNGIKQRLQRILLRCIRKSGIRKPIDTDSATVTVREELQQKHFPRRSIFASESVSHASTPSLVPEVNGIKQRLQRILLRCIRKSGIRKPIDTDSSSHLTWLLFVAMAYLYNFISIPLRIAFPIWKKGETNIWLWMIIDYLCDVLYVIDTCFVQTRIKYLENGLWVTAFRLTAKKYLHSLRFLFDCLSLVPLDLFYFLFGFQAIFRLPRLLKLQSLTDFFRYCDRWVQSFFASVRLVRILALLLYVILSVHVYACIYFVFSNYERRNGVDNGWVYKIESQPRMSAYSYSFYYCFKIASTIGNIPSPETGLEYVFVIIGYLFALFIFALLIGQIRDVFQSMNQRRSEYQNKVEQVMQYLKKFELPQTVQTRVRNWFQYNWEDRNTLEDDDTTLSFLPTTLQTELAISIHYDTLSKVQLFQDCEKTFLHSLVLKLKPALFLPGDYICKKGEIGREMYIVNHGKLDVFIDDKRIAGLEDGAVFGEISLLEVAGGNRRTADVISRGFSTLFTLHKADLNDQLKDFPEAGKILRRKAKKLMKRSSKPDEEESVHDDGVVQAEPIIVDHPPKPDPKLLDTVLKAVGTKSKLAEVLTRPRPSIYPSFSLEVPDITISDDHEPTENEHNRNLKVPTLTVTPADATTTRIQSLRQKLFSMPLQNLPSAMKYSNDDGDDDVFISGRLPTSETNETLLLDDDLV</sequence>
<evidence type="ECO:0000256" key="8">
    <source>
        <dbReference type="ARBA" id="ARBA00022992"/>
    </source>
</evidence>
<dbReference type="OrthoDB" id="421226at2759"/>
<evidence type="ECO:0000256" key="15">
    <source>
        <dbReference type="ARBA" id="ARBA00036239"/>
    </source>
</evidence>
<dbReference type="GO" id="GO:0007601">
    <property type="term" value="P:visual perception"/>
    <property type="evidence" value="ECO:0007669"/>
    <property type="project" value="UniProtKB-KW"/>
</dbReference>
<evidence type="ECO:0000256" key="12">
    <source>
        <dbReference type="ARBA" id="ARBA00023303"/>
    </source>
</evidence>
<comment type="catalytic activity">
    <reaction evidence="15">
        <text>Na(+)(in) = Na(+)(out)</text>
        <dbReference type="Rhea" id="RHEA:34963"/>
        <dbReference type="ChEBI" id="CHEBI:29101"/>
    </reaction>
</comment>
<evidence type="ECO:0000256" key="3">
    <source>
        <dbReference type="ARBA" id="ARBA00022535"/>
    </source>
</evidence>
<dbReference type="Gene3D" id="2.60.120.10">
    <property type="entry name" value="Jelly Rolls"/>
    <property type="match status" value="1"/>
</dbReference>
<dbReference type="GO" id="GO:0005223">
    <property type="term" value="F:intracellularly cGMP-activated cation channel activity"/>
    <property type="evidence" value="ECO:0007669"/>
    <property type="project" value="TreeGrafter"/>
</dbReference>
<keyword evidence="11" id="KW-1071">Ligand-gated ion channel</keyword>
<feature type="transmembrane region" description="Helical" evidence="16">
    <location>
        <begin position="247"/>
        <end position="268"/>
    </location>
</feature>
<reference evidence="18" key="1">
    <citation type="submission" date="2021-02" db="EMBL/GenBank/DDBJ databases">
        <authorList>
            <person name="Nowell W R."/>
        </authorList>
    </citation>
    <scope>NUCLEOTIDE SEQUENCE</scope>
</reference>
<keyword evidence="10 16" id="KW-0472">Membrane</keyword>
<dbReference type="FunFam" id="1.10.287.70:FF:000072">
    <property type="entry name" value="Cyclic nucleotide gated channel beta 3"/>
    <property type="match status" value="1"/>
</dbReference>
<accession>A0A814Q6J4</accession>
<dbReference type="GO" id="GO:0005886">
    <property type="term" value="C:plasma membrane"/>
    <property type="evidence" value="ECO:0007669"/>
    <property type="project" value="TreeGrafter"/>
</dbReference>
<dbReference type="InterPro" id="IPR000595">
    <property type="entry name" value="cNMP-bd_dom"/>
</dbReference>
<dbReference type="Gene3D" id="1.10.287.630">
    <property type="entry name" value="Helix hairpin bin"/>
    <property type="match status" value="1"/>
</dbReference>
<evidence type="ECO:0000256" key="6">
    <source>
        <dbReference type="ARBA" id="ARBA00022741"/>
    </source>
</evidence>
<dbReference type="PANTHER" id="PTHR45638">
    <property type="entry name" value="CYCLIC NUCLEOTIDE-GATED CATION CHANNEL SUBUNIT A"/>
    <property type="match status" value="1"/>
</dbReference>
<protein>
    <recommendedName>
        <fullName evidence="17">Cyclic nucleotide-binding domain-containing protein</fullName>
    </recommendedName>
</protein>
<dbReference type="FunFam" id="1.10.287.630:FF:000001">
    <property type="entry name" value="Cyclic nucleotide-gated channel alpha 3"/>
    <property type="match status" value="1"/>
</dbReference>
<dbReference type="PROSITE" id="PS00888">
    <property type="entry name" value="CNMP_BINDING_1"/>
    <property type="match status" value="1"/>
</dbReference>
<dbReference type="Gene3D" id="1.10.287.70">
    <property type="match status" value="1"/>
</dbReference>
<dbReference type="GO" id="GO:0005222">
    <property type="term" value="F:intracellularly cAMP-activated cation channel activity"/>
    <property type="evidence" value="ECO:0007669"/>
    <property type="project" value="TreeGrafter"/>
</dbReference>
<dbReference type="GO" id="GO:0044877">
    <property type="term" value="F:protein-containing complex binding"/>
    <property type="evidence" value="ECO:0007669"/>
    <property type="project" value="TreeGrafter"/>
</dbReference>
<dbReference type="InterPro" id="IPR005821">
    <property type="entry name" value="Ion_trans_dom"/>
</dbReference>
<dbReference type="CDD" id="cd00038">
    <property type="entry name" value="CAP_ED"/>
    <property type="match status" value="1"/>
</dbReference>
<keyword evidence="3" id="KW-0140">cGMP</keyword>
<dbReference type="Pfam" id="PF00027">
    <property type="entry name" value="cNMP_binding"/>
    <property type="match status" value="1"/>
</dbReference>
<feature type="transmembrane region" description="Helical" evidence="16">
    <location>
        <begin position="280"/>
        <end position="301"/>
    </location>
</feature>